<feature type="transmembrane region" description="Helical" evidence="1">
    <location>
        <begin position="158"/>
        <end position="179"/>
    </location>
</feature>
<protein>
    <recommendedName>
        <fullName evidence="4">G protein-coupled receptor</fullName>
    </recommendedName>
</protein>
<feature type="transmembrane region" description="Helical" evidence="1">
    <location>
        <begin position="70"/>
        <end position="96"/>
    </location>
</feature>
<comment type="caution">
    <text evidence="2">The sequence shown here is derived from an EMBL/GenBank/DDBJ whole genome shotgun (WGS) entry which is preliminary data.</text>
</comment>
<dbReference type="AlphaFoldDB" id="A0AAV5WHE9"/>
<feature type="transmembrane region" description="Helical" evidence="1">
    <location>
        <begin position="116"/>
        <end position="138"/>
    </location>
</feature>
<feature type="transmembrane region" description="Helical" evidence="1">
    <location>
        <begin position="217"/>
        <end position="240"/>
    </location>
</feature>
<evidence type="ECO:0000313" key="2">
    <source>
        <dbReference type="EMBL" id="GMT30164.1"/>
    </source>
</evidence>
<accession>A0AAV5WHE9</accession>
<dbReference type="PANTHER" id="PTHR45830:SF15">
    <property type="entry name" value="SERPENTINE RECEPTOR, CLASS I"/>
    <property type="match status" value="1"/>
</dbReference>
<evidence type="ECO:0000313" key="3">
    <source>
        <dbReference type="Proteomes" id="UP001432322"/>
    </source>
</evidence>
<reference evidence="2" key="1">
    <citation type="submission" date="2023-10" db="EMBL/GenBank/DDBJ databases">
        <title>Genome assembly of Pristionchus species.</title>
        <authorList>
            <person name="Yoshida K."/>
            <person name="Sommer R.J."/>
        </authorList>
    </citation>
    <scope>NUCLEOTIDE SEQUENCE</scope>
    <source>
        <strain evidence="2">RS5133</strain>
    </source>
</reference>
<dbReference type="Pfam" id="PF10318">
    <property type="entry name" value="7TM_GPCR_Srh"/>
    <property type="match status" value="1"/>
</dbReference>
<keyword evidence="3" id="KW-1185">Reference proteome</keyword>
<dbReference type="EMBL" id="BTSY01000005">
    <property type="protein sequence ID" value="GMT30164.1"/>
    <property type="molecule type" value="Genomic_DNA"/>
</dbReference>
<dbReference type="Proteomes" id="UP001432322">
    <property type="component" value="Unassembled WGS sequence"/>
</dbReference>
<dbReference type="PANTHER" id="PTHR45830">
    <property type="entry name" value="SERPENTINE RECEPTOR, CLASS I"/>
    <property type="match status" value="1"/>
</dbReference>
<keyword evidence="1" id="KW-0812">Transmembrane</keyword>
<evidence type="ECO:0000256" key="1">
    <source>
        <dbReference type="SAM" id="Phobius"/>
    </source>
</evidence>
<evidence type="ECO:0008006" key="4">
    <source>
        <dbReference type="Google" id="ProtNLM"/>
    </source>
</evidence>
<name>A0AAV5WHE9_9BILA</name>
<proteinExistence type="predicted"/>
<keyword evidence="1" id="KW-0472">Membrane</keyword>
<dbReference type="InterPro" id="IPR019422">
    <property type="entry name" value="7TM_GPCR_serpentine_rcpt_Srh"/>
</dbReference>
<feature type="transmembrane region" description="Helical" evidence="1">
    <location>
        <begin position="261"/>
        <end position="281"/>
    </location>
</feature>
<feature type="transmembrane region" description="Helical" evidence="1">
    <location>
        <begin position="37"/>
        <end position="58"/>
    </location>
</feature>
<organism evidence="2 3">
    <name type="scientific">Pristionchus fissidentatus</name>
    <dbReference type="NCBI Taxonomy" id="1538716"/>
    <lineage>
        <taxon>Eukaryota</taxon>
        <taxon>Metazoa</taxon>
        <taxon>Ecdysozoa</taxon>
        <taxon>Nematoda</taxon>
        <taxon>Chromadorea</taxon>
        <taxon>Rhabditida</taxon>
        <taxon>Rhabditina</taxon>
        <taxon>Diplogasteromorpha</taxon>
        <taxon>Diplogasteroidea</taxon>
        <taxon>Neodiplogasteridae</taxon>
        <taxon>Pristionchus</taxon>
    </lineage>
</organism>
<sequence length="291" mass="32839">MPLQTPSAHATAARQLLQSMATTNLTLDDFWLAFMPVYGHSVAIVTHIFTIIVMYLMVKKTAESGKALTRYFMLFQVTITLNDLIFGVLLGPIVLYPAPAILCRGLLCTSRLSFHVIASCTFFSMFYMAMSLVFCFHYKYITIVEMTQNKRSSRRAHILFRMSVFILLTIPCILATSTYQSSLDGTQYIRREYPSLSWIFEGNNNGHAVDFANQQGLAIALATTTIVGMLTCATFGGFFGMQSLNLLYQKTSTLSQRTRKMQLKLTITFIIQMVVPFSVQLGPVSHYMLYH</sequence>
<gene>
    <name evidence="2" type="ORF">PFISCL1PPCAC_21461</name>
</gene>
<keyword evidence="1" id="KW-1133">Transmembrane helix</keyword>